<dbReference type="InterPro" id="IPR036397">
    <property type="entry name" value="RNaseH_sf"/>
</dbReference>
<dbReference type="Proteomes" id="UP000636394">
    <property type="component" value="Unassembled WGS sequence"/>
</dbReference>
<dbReference type="GO" id="GO:0003676">
    <property type="term" value="F:nucleic acid binding"/>
    <property type="evidence" value="ECO:0007669"/>
    <property type="project" value="InterPro"/>
</dbReference>
<dbReference type="EMBL" id="CP072829">
    <property type="protein sequence ID" value="QTU84937.1"/>
    <property type="molecule type" value="Genomic_DNA"/>
</dbReference>
<reference evidence="1 3" key="1">
    <citation type="submission" date="2019-11" db="EMBL/GenBank/DDBJ databases">
        <title>Eggerthellaceae novel genus isolated from the rectal contents of marmort.</title>
        <authorList>
            <person name="Zhang G."/>
        </authorList>
    </citation>
    <scope>NUCLEOTIDE SEQUENCE [LARGE SCALE GENOMIC DNA]</scope>
    <source>
        <strain evidence="1">Zg-886</strain>
        <strain evidence="3">zg-886</strain>
    </source>
</reference>
<keyword evidence="3" id="KW-1185">Reference proteome</keyword>
<dbReference type="KEGG" id="ebz:J7S26_03230"/>
<accession>A0A9E6SV59</accession>
<evidence type="ECO:0000313" key="3">
    <source>
        <dbReference type="Proteomes" id="UP000636394"/>
    </source>
</evidence>
<evidence type="ECO:0000313" key="2">
    <source>
        <dbReference type="EMBL" id="QTU84937.1"/>
    </source>
</evidence>
<name>A0A9E6SV59_9ACTN</name>
<gene>
    <name evidence="1" type="ORF">GMI68_06750</name>
    <name evidence="2" type="ORF">J7S26_03230</name>
</gene>
<dbReference type="AlphaFoldDB" id="A0A9E6SV59"/>
<dbReference type="Proteomes" id="UP000671910">
    <property type="component" value="Chromosome"/>
</dbReference>
<dbReference type="EMBL" id="WPCR01000007">
    <property type="protein sequence ID" value="NHM14463.1"/>
    <property type="molecule type" value="Genomic_DNA"/>
</dbReference>
<evidence type="ECO:0000313" key="4">
    <source>
        <dbReference type="Proteomes" id="UP000671910"/>
    </source>
</evidence>
<organism evidence="2 4">
    <name type="scientific">Xiamenia xianingshaonis</name>
    <dbReference type="NCBI Taxonomy" id="2682776"/>
    <lineage>
        <taxon>Bacteria</taxon>
        <taxon>Bacillati</taxon>
        <taxon>Actinomycetota</taxon>
        <taxon>Coriobacteriia</taxon>
        <taxon>Eggerthellales</taxon>
        <taxon>Eggerthellaceae</taxon>
        <taxon>Xiamenia</taxon>
    </lineage>
</organism>
<dbReference type="Gene3D" id="3.30.420.10">
    <property type="entry name" value="Ribonuclease H-like superfamily/Ribonuclease H"/>
    <property type="match status" value="1"/>
</dbReference>
<proteinExistence type="predicted"/>
<evidence type="ECO:0000313" key="1">
    <source>
        <dbReference type="EMBL" id="NHM14463.1"/>
    </source>
</evidence>
<reference evidence="2" key="2">
    <citation type="submission" date="2021-04" db="EMBL/GenBank/DDBJ databases">
        <title>Novel species in family Eggerthellaceae.</title>
        <authorList>
            <person name="Zhang G."/>
        </authorList>
    </citation>
    <scope>NUCLEOTIDE SEQUENCE</scope>
    <source>
        <strain evidence="2">Zg-886</strain>
    </source>
</reference>
<sequence length="173" mass="19243">MRVRIICIDPGIASTGLVYMDELRVLSAKTVKTAQPKGAGLDALHKRLRTIEAAMVAWMADKPRDAVVIEDFVHYGTRNNCFTYKTPYTCGYLDKALDGENVVWQDAPTVLSHRSKKSPLRSATRQDAQAMAVKLVRDYDGGHMIADAPKTTAEHLYSAFLHGLYYLREVGAL</sequence>
<protein>
    <submittedName>
        <fullName evidence="2">Uncharacterized protein</fullName>
    </submittedName>
</protein>
<dbReference type="RefSeq" id="WP_166339721.1">
    <property type="nucleotide sequence ID" value="NZ_CP072829.1"/>
</dbReference>